<feature type="domain" description="PAS" evidence="7">
    <location>
        <begin position="185"/>
        <end position="241"/>
    </location>
</feature>
<dbReference type="EC" id="2.7.13.3" evidence="2"/>
<dbReference type="Pfam" id="PF01590">
    <property type="entry name" value="GAF"/>
    <property type="match status" value="1"/>
</dbReference>
<dbReference type="Pfam" id="PF02518">
    <property type="entry name" value="HATPase_c"/>
    <property type="match status" value="1"/>
</dbReference>
<comment type="caution">
    <text evidence="8">The sequence shown here is derived from an EMBL/GenBank/DDBJ whole genome shotgun (WGS) entry which is preliminary data.</text>
</comment>
<protein>
    <recommendedName>
        <fullName evidence="2">histidine kinase</fullName>
        <ecNumber evidence="2">2.7.13.3</ecNumber>
    </recommendedName>
</protein>
<comment type="catalytic activity">
    <reaction evidence="1">
        <text>ATP + protein L-histidine = ADP + protein N-phospho-L-histidine.</text>
        <dbReference type="EC" id="2.7.13.3"/>
    </reaction>
</comment>
<dbReference type="GO" id="GO:0000155">
    <property type="term" value="F:phosphorelay sensor kinase activity"/>
    <property type="evidence" value="ECO:0007669"/>
    <property type="project" value="InterPro"/>
</dbReference>
<organism evidence="8 9">
    <name type="scientific">Methanooceanicella nereidis</name>
    <dbReference type="NCBI Taxonomy" id="2052831"/>
    <lineage>
        <taxon>Archaea</taxon>
        <taxon>Methanobacteriati</taxon>
        <taxon>Methanobacteriota</taxon>
        <taxon>Stenosarchaea group</taxon>
        <taxon>Methanomicrobia</taxon>
        <taxon>Methanocellales</taxon>
        <taxon>Methanocellaceae</taxon>
        <taxon>Methanooceanicella</taxon>
    </lineage>
</organism>
<evidence type="ECO:0000256" key="4">
    <source>
        <dbReference type="ARBA" id="ARBA00022679"/>
    </source>
</evidence>
<dbReference type="Gene3D" id="3.30.450.40">
    <property type="match status" value="1"/>
</dbReference>
<feature type="domain" description="PAS" evidence="7">
    <location>
        <begin position="287"/>
        <end position="337"/>
    </location>
</feature>
<feature type="domain" description="Histidine kinase" evidence="6">
    <location>
        <begin position="619"/>
        <end position="838"/>
    </location>
</feature>
<dbReference type="PANTHER" id="PTHR43547:SF2">
    <property type="entry name" value="HYBRID SIGNAL TRANSDUCTION HISTIDINE KINASE C"/>
    <property type="match status" value="1"/>
</dbReference>
<evidence type="ECO:0000256" key="1">
    <source>
        <dbReference type="ARBA" id="ARBA00000085"/>
    </source>
</evidence>
<evidence type="ECO:0000256" key="2">
    <source>
        <dbReference type="ARBA" id="ARBA00012438"/>
    </source>
</evidence>
<dbReference type="Gene3D" id="3.30.450.20">
    <property type="entry name" value="PAS domain"/>
    <property type="match status" value="1"/>
</dbReference>
<dbReference type="PRINTS" id="PR00344">
    <property type="entry name" value="BCTRLSENSOR"/>
</dbReference>
<dbReference type="Gene3D" id="3.30.565.10">
    <property type="entry name" value="Histidine kinase-like ATPase, C-terminal domain"/>
    <property type="match status" value="1"/>
</dbReference>
<dbReference type="EMBL" id="PGCK01000003">
    <property type="protein sequence ID" value="MCD1294244.1"/>
    <property type="molecule type" value="Genomic_DNA"/>
</dbReference>
<keyword evidence="9" id="KW-1185">Reference proteome</keyword>
<dbReference type="InterPro" id="IPR036097">
    <property type="entry name" value="HisK_dim/P_sf"/>
</dbReference>
<keyword evidence="4" id="KW-0808">Transferase</keyword>
<dbReference type="InterPro" id="IPR035965">
    <property type="entry name" value="PAS-like_dom_sf"/>
</dbReference>
<dbReference type="CDD" id="cd00130">
    <property type="entry name" value="PAS"/>
    <property type="match status" value="1"/>
</dbReference>
<dbReference type="InterPro" id="IPR003018">
    <property type="entry name" value="GAF"/>
</dbReference>
<dbReference type="CDD" id="cd00075">
    <property type="entry name" value="HATPase"/>
    <property type="match status" value="1"/>
</dbReference>
<evidence type="ECO:0000259" key="7">
    <source>
        <dbReference type="PROSITE" id="PS50112"/>
    </source>
</evidence>
<dbReference type="SMART" id="SM00388">
    <property type="entry name" value="HisKA"/>
    <property type="match status" value="1"/>
</dbReference>
<dbReference type="CDD" id="cd00082">
    <property type="entry name" value="HisKA"/>
    <property type="match status" value="1"/>
</dbReference>
<dbReference type="SMART" id="SM00091">
    <property type="entry name" value="PAS"/>
    <property type="match status" value="2"/>
</dbReference>
<evidence type="ECO:0000313" key="9">
    <source>
        <dbReference type="Proteomes" id="UP001320159"/>
    </source>
</evidence>
<dbReference type="InterPro" id="IPR003661">
    <property type="entry name" value="HisK_dim/P_dom"/>
</dbReference>
<sequence length="838" mass="93319">MIIISYTVVILNPSKEYGTTIAAGDSHNIENPEYMGALLDAISIAAEAEKGEFVIPLLLQRMCISVSATSSVLYALSDDGRSLIPRVGWGKYDPDIIGRPYPVRERGEWESLLSGKSDMLSGYSESDETNFLAVPVRSGGKISCILELKREERFFKDEKNLVHGFANIIGMNYYTAGLAKSKAVMDEGIKKILDMSSFAAITVSADGTVMELNPQGSAFTGYGEHEIKGSSIKRLLMVTPQGHVICIKKNGEEVPVSITSLHFSRGEGDVILHLIKPPQDEDKIMEYRDTLEGIITRSPFGILVTDSNGNCVTVNDALVKMLDIKQEHMVNKYNLLEDPLLESHGLMPRIKRVYDSGDAAELIIPYDISRLPKKVEKPHIKILRMILFPVMGPEHKIKNVIAVIEDLTERKAMEKDVLERTRELAILNEVSRLIVSTATLDELIDVMVNNFNKVINADNCYITLYDEDERKYYFAAATADVNAIFSGQRFDYSENDKNKTLSQVVMESKKPLAIEDIRDHPLCESDRRLVKLLGIKSLLVLPMFVGNKFIGTISVDSVKRKRKFKNGEIDLMMTITNQASIMIERAKLFGELLSANKQILKSYEKLRDFDKMKTDFITITSHELRTPLTSIHGYTELMKDGAFGPLTGVQKDKLRVIDRNVNRMMTVVENLSELSQSGSISFDVKKERASIYDIVDVSVSAIRPVASSKNIDLTVKMSPGLPSVCVDKSKIIRVIDNLLDNAVKFTPPGGRICVYVSATPKNVHVEVKDTGIGIPEEDLKKIFTGFYRVGYRPSYQYTGVGIGLAIAKGIVEAHDGSIWAESKVNAGSTFHFTIPRCD</sequence>
<dbReference type="Pfam" id="PF13426">
    <property type="entry name" value="PAS_9"/>
    <property type="match status" value="1"/>
</dbReference>
<dbReference type="SUPFAM" id="SSF55781">
    <property type="entry name" value="GAF domain-like"/>
    <property type="match status" value="1"/>
</dbReference>
<dbReference type="Proteomes" id="UP001320159">
    <property type="component" value="Unassembled WGS sequence"/>
</dbReference>
<accession>A0AAP2RB31</accession>
<dbReference type="InterPro" id="IPR003594">
    <property type="entry name" value="HATPase_dom"/>
</dbReference>
<keyword evidence="3" id="KW-0597">Phosphoprotein</keyword>
<name>A0AAP2RB31_9EURY</name>
<dbReference type="SUPFAM" id="SSF55785">
    <property type="entry name" value="PYP-like sensor domain (PAS domain)"/>
    <property type="match status" value="2"/>
</dbReference>
<dbReference type="SMART" id="SM00065">
    <property type="entry name" value="GAF"/>
    <property type="match status" value="1"/>
</dbReference>
<dbReference type="Pfam" id="PF13188">
    <property type="entry name" value="PAS_8"/>
    <property type="match status" value="1"/>
</dbReference>
<dbReference type="Gene3D" id="1.10.287.130">
    <property type="match status" value="1"/>
</dbReference>
<dbReference type="AlphaFoldDB" id="A0AAP2RB31"/>
<gene>
    <name evidence="8" type="ORF">CUJ83_04440</name>
</gene>
<dbReference type="Pfam" id="PF00512">
    <property type="entry name" value="HisKA"/>
    <property type="match status" value="1"/>
</dbReference>
<dbReference type="PROSITE" id="PS50112">
    <property type="entry name" value="PAS"/>
    <property type="match status" value="2"/>
</dbReference>
<evidence type="ECO:0000256" key="3">
    <source>
        <dbReference type="ARBA" id="ARBA00022553"/>
    </source>
</evidence>
<evidence type="ECO:0000259" key="6">
    <source>
        <dbReference type="PROSITE" id="PS50109"/>
    </source>
</evidence>
<evidence type="ECO:0000313" key="8">
    <source>
        <dbReference type="EMBL" id="MCD1294244.1"/>
    </source>
</evidence>
<dbReference type="InterPro" id="IPR004358">
    <property type="entry name" value="Sig_transdc_His_kin-like_C"/>
</dbReference>
<dbReference type="InterPro" id="IPR005467">
    <property type="entry name" value="His_kinase_dom"/>
</dbReference>
<dbReference type="SMART" id="SM00387">
    <property type="entry name" value="HATPase_c"/>
    <property type="match status" value="1"/>
</dbReference>
<reference evidence="8 9" key="1">
    <citation type="submission" date="2017-11" db="EMBL/GenBank/DDBJ databases">
        <title>Isolation and Characterization of Family Methanocellaceae Species from Potential Methane Hydrate Area Offshore Southwestern Taiwan.</title>
        <authorList>
            <person name="Zhang W.-L."/>
            <person name="Chen W.-C."/>
            <person name="Lai M.-C."/>
            <person name="Chen S.-C."/>
        </authorList>
    </citation>
    <scope>NUCLEOTIDE SEQUENCE [LARGE SCALE GENOMIC DNA]</scope>
    <source>
        <strain evidence="8 9">CWC-04</strain>
    </source>
</reference>
<dbReference type="FunFam" id="3.30.565.10:FF:000006">
    <property type="entry name" value="Sensor histidine kinase WalK"/>
    <property type="match status" value="1"/>
</dbReference>
<dbReference type="SUPFAM" id="SSF47384">
    <property type="entry name" value="Homodimeric domain of signal transducing histidine kinase"/>
    <property type="match status" value="1"/>
</dbReference>
<evidence type="ECO:0000256" key="5">
    <source>
        <dbReference type="ARBA" id="ARBA00022777"/>
    </source>
</evidence>
<dbReference type="PROSITE" id="PS50109">
    <property type="entry name" value="HIS_KIN"/>
    <property type="match status" value="1"/>
</dbReference>
<dbReference type="InterPro" id="IPR029016">
    <property type="entry name" value="GAF-like_dom_sf"/>
</dbReference>
<dbReference type="PANTHER" id="PTHR43547">
    <property type="entry name" value="TWO-COMPONENT HISTIDINE KINASE"/>
    <property type="match status" value="1"/>
</dbReference>
<proteinExistence type="predicted"/>
<dbReference type="InterPro" id="IPR036890">
    <property type="entry name" value="HATPase_C_sf"/>
</dbReference>
<dbReference type="SUPFAM" id="SSF55874">
    <property type="entry name" value="ATPase domain of HSP90 chaperone/DNA topoisomerase II/histidine kinase"/>
    <property type="match status" value="1"/>
</dbReference>
<keyword evidence="5" id="KW-0418">Kinase</keyword>
<dbReference type="InterPro" id="IPR000014">
    <property type="entry name" value="PAS"/>
</dbReference>